<gene>
    <name evidence="2" type="ORF">TPE_1939</name>
</gene>
<evidence type="ECO:0000313" key="2">
    <source>
        <dbReference type="EMBL" id="AGT44413.1"/>
    </source>
</evidence>
<dbReference type="Proteomes" id="UP000015620">
    <property type="component" value="Chromosome"/>
</dbReference>
<evidence type="ECO:0000313" key="3">
    <source>
        <dbReference type="Proteomes" id="UP000015620"/>
    </source>
</evidence>
<dbReference type="AlphaFoldDB" id="S6A0X7"/>
<reference evidence="2 3" key="1">
    <citation type="journal article" date="2013" name="PLoS ONE">
        <title>Genome-Wide Relatedness of Treponema pedis, from Gingiva and Necrotic Skin Lesions of Pigs, with the Human Oral Pathogen Treponema denticola.</title>
        <authorList>
            <person name="Svartstrom O."/>
            <person name="Mushtaq M."/>
            <person name="Pringle M."/>
            <person name="Segerman B."/>
        </authorList>
    </citation>
    <scope>NUCLEOTIDE SEQUENCE [LARGE SCALE GENOMIC DNA]</scope>
    <source>
        <strain evidence="2">T A4</strain>
    </source>
</reference>
<dbReference type="STRING" id="1291379.TPE_1939"/>
<protein>
    <submittedName>
        <fullName evidence="2">Uncharacterized protein</fullName>
    </submittedName>
</protein>
<organism evidence="2 3">
    <name type="scientific">Treponema pedis str. T A4</name>
    <dbReference type="NCBI Taxonomy" id="1291379"/>
    <lineage>
        <taxon>Bacteria</taxon>
        <taxon>Pseudomonadati</taxon>
        <taxon>Spirochaetota</taxon>
        <taxon>Spirochaetia</taxon>
        <taxon>Spirochaetales</taxon>
        <taxon>Treponemataceae</taxon>
        <taxon>Treponema</taxon>
    </lineage>
</organism>
<dbReference type="EMBL" id="CP004120">
    <property type="protein sequence ID" value="AGT44413.1"/>
    <property type="molecule type" value="Genomic_DNA"/>
</dbReference>
<name>S6A0X7_9SPIR</name>
<keyword evidence="3" id="KW-1185">Reference proteome</keyword>
<keyword evidence="1" id="KW-1133">Transmembrane helix</keyword>
<dbReference type="HOGENOM" id="CLU_468452_0_0_12"/>
<feature type="transmembrane region" description="Helical" evidence="1">
    <location>
        <begin position="12"/>
        <end position="33"/>
    </location>
</feature>
<sequence>MGERMMTMKKRLLYVALIAVSVIGIVTCTFSVLPTDLETSNTVSLSRTVDMPYLSEQAYMGGSVLYNPDNPSGGHLVKGAVIAVRFGTVAQRSEEDAVIYTDNADDERFGILKVLDVDSEKLGFSVVLFDKNGGQTQREYKLAVGEQADINGDGVNDIHYYNPKTTRAGFENALYLTFLSSKEKLVTTMFAVIVEQYGGSYPSGLIGINPDGKFIYSKYEPNSTTRAVVYGLSDDDFVLDSEAGSYFKTANVSQTGSARAVEDKDIVAEPVSVADVLPLASWTASRAKGNGLPSVAESYEDYLKEKERIDQLFKKYKTFVEIPMEHFQQELSKYQNVSLDTSIGLHGRFVISWSHIEADLMAGVYVSGKIDIRLGEAITQNLAKIGPYSFENSYTFAIGPVPVTVACPVTFEMPIDLKLEGPDSQPFVIATTALYGAGIAVGADINWNKFLTRDFVKPFANPYAITEGVFYMGRGEHVSLDDKRLLALSISASPSVSAKPNIGIASTVWTGLEGVYKLPAAFTVSIKEDRTFSGFIKLSHEGAINWVAGIKIAGFQKEFKPTLFKIGPAEIQNLELFSVKPF</sequence>
<proteinExistence type="predicted"/>
<keyword evidence="1" id="KW-0812">Transmembrane</keyword>
<dbReference type="KEGG" id="tped:TPE_1939"/>
<evidence type="ECO:0000256" key="1">
    <source>
        <dbReference type="SAM" id="Phobius"/>
    </source>
</evidence>
<keyword evidence="1" id="KW-0472">Membrane</keyword>
<dbReference type="PATRIC" id="fig|1291379.3.peg.1912"/>
<accession>S6A0X7</accession>